<keyword evidence="1" id="KW-0472">Membrane</keyword>
<feature type="transmembrane region" description="Helical" evidence="1">
    <location>
        <begin position="170"/>
        <end position="188"/>
    </location>
</feature>
<evidence type="ECO:0008006" key="4">
    <source>
        <dbReference type="Google" id="ProtNLM"/>
    </source>
</evidence>
<dbReference type="RefSeq" id="WP_103912390.1">
    <property type="nucleotide sequence ID" value="NZ_FNUS01000001.1"/>
</dbReference>
<sequence length="236" mass="27074">MEIPTIKELATEKTDSTTISYFKLRQLIGILGILLPFALIIFGGILQPSLSHYYYSFSHTIFVGTLAALSTFLITYKGTYRLENWLANLAGFCAAGVAIFPTNAKGYIGYQFINIPTWAETSKVFNILHFTFATVLFICFAVFCLVIFQKPDKNKPIDKKKIRRNKTYKICSYIMIISILAIAFLSIFKNLDFPYSTLLFESTTLIPFGISWVLKGSYYWRNSEYNILKWLVSPYR</sequence>
<dbReference type="AlphaFoldDB" id="A0A1H5T3D8"/>
<feature type="transmembrane region" description="Helical" evidence="1">
    <location>
        <begin position="27"/>
        <end position="46"/>
    </location>
</feature>
<dbReference type="EMBL" id="FNUS01000001">
    <property type="protein sequence ID" value="SEF57279.1"/>
    <property type="molecule type" value="Genomic_DNA"/>
</dbReference>
<protein>
    <recommendedName>
        <fullName evidence="4">DUF998 domain-containing protein</fullName>
    </recommendedName>
</protein>
<keyword evidence="3" id="KW-1185">Reference proteome</keyword>
<dbReference type="OrthoDB" id="9803163at2"/>
<keyword evidence="1" id="KW-0812">Transmembrane</keyword>
<evidence type="ECO:0000313" key="2">
    <source>
        <dbReference type="EMBL" id="SEF57279.1"/>
    </source>
</evidence>
<evidence type="ECO:0000256" key="1">
    <source>
        <dbReference type="SAM" id="Phobius"/>
    </source>
</evidence>
<feature type="transmembrane region" description="Helical" evidence="1">
    <location>
        <begin position="124"/>
        <end position="149"/>
    </location>
</feature>
<organism evidence="2 3">
    <name type="scientific">Halpernia humi</name>
    <dbReference type="NCBI Taxonomy" id="493375"/>
    <lineage>
        <taxon>Bacteria</taxon>
        <taxon>Pseudomonadati</taxon>
        <taxon>Bacteroidota</taxon>
        <taxon>Flavobacteriia</taxon>
        <taxon>Flavobacteriales</taxon>
        <taxon>Weeksellaceae</taxon>
        <taxon>Chryseobacterium group</taxon>
        <taxon>Halpernia</taxon>
    </lineage>
</organism>
<accession>A0A1H5T3D8</accession>
<keyword evidence="1" id="KW-1133">Transmembrane helix</keyword>
<reference evidence="3" key="1">
    <citation type="submission" date="2016-10" db="EMBL/GenBank/DDBJ databases">
        <authorList>
            <person name="Varghese N."/>
            <person name="Submissions S."/>
        </authorList>
    </citation>
    <scope>NUCLEOTIDE SEQUENCE [LARGE SCALE GENOMIC DNA]</scope>
    <source>
        <strain evidence="3">DSM 21580</strain>
    </source>
</reference>
<evidence type="ECO:0000313" key="3">
    <source>
        <dbReference type="Proteomes" id="UP000236738"/>
    </source>
</evidence>
<gene>
    <name evidence="2" type="ORF">SAMN05421847_0352</name>
</gene>
<name>A0A1H5T3D8_9FLAO</name>
<feature type="transmembrane region" description="Helical" evidence="1">
    <location>
        <begin position="85"/>
        <end position="104"/>
    </location>
</feature>
<proteinExistence type="predicted"/>
<feature type="transmembrane region" description="Helical" evidence="1">
    <location>
        <begin position="52"/>
        <end position="73"/>
    </location>
</feature>
<feature type="transmembrane region" description="Helical" evidence="1">
    <location>
        <begin position="194"/>
        <end position="214"/>
    </location>
</feature>
<dbReference type="Proteomes" id="UP000236738">
    <property type="component" value="Unassembled WGS sequence"/>
</dbReference>